<proteinExistence type="predicted"/>
<evidence type="ECO:0000259" key="3">
    <source>
        <dbReference type="PROSITE" id="PS50158"/>
    </source>
</evidence>
<feature type="domain" description="CCHC-type" evidence="3">
    <location>
        <begin position="311"/>
        <end position="326"/>
    </location>
</feature>
<feature type="domain" description="CCHC-type" evidence="3">
    <location>
        <begin position="259"/>
        <end position="275"/>
    </location>
</feature>
<comment type="caution">
    <text evidence="4">The sequence shown here is derived from an EMBL/GenBank/DDBJ whole genome shotgun (WGS) entry which is preliminary data.</text>
</comment>
<dbReference type="EMBL" id="JBHFEH010000006">
    <property type="protein sequence ID" value="KAL2056872.1"/>
    <property type="molecule type" value="Genomic_DNA"/>
</dbReference>
<keyword evidence="1" id="KW-0862">Zinc</keyword>
<feature type="region of interest" description="Disordered" evidence="2">
    <location>
        <begin position="442"/>
        <end position="477"/>
    </location>
</feature>
<accession>A0ABR4BGB1</accession>
<feature type="domain" description="CCHC-type" evidence="3">
    <location>
        <begin position="356"/>
        <end position="371"/>
    </location>
</feature>
<dbReference type="Gene3D" id="4.10.60.10">
    <property type="entry name" value="Zinc finger, CCHC-type"/>
    <property type="match status" value="6"/>
</dbReference>
<feature type="domain" description="CCHC-type" evidence="3">
    <location>
        <begin position="67"/>
        <end position="83"/>
    </location>
</feature>
<dbReference type="SMART" id="SM00343">
    <property type="entry name" value="ZnF_C2HC"/>
    <property type="match status" value="11"/>
</dbReference>
<evidence type="ECO:0000256" key="1">
    <source>
        <dbReference type="PROSITE-ProRule" id="PRU00047"/>
    </source>
</evidence>
<feature type="domain" description="CCHC-type" evidence="3">
    <location>
        <begin position="45"/>
        <end position="59"/>
    </location>
</feature>
<dbReference type="InterPro" id="IPR036875">
    <property type="entry name" value="Znf_CCHC_sf"/>
</dbReference>
<feature type="domain" description="CCHC-type" evidence="3">
    <location>
        <begin position="111"/>
        <end position="127"/>
    </location>
</feature>
<name>A0ABR4BGB1_9LECA</name>
<protein>
    <recommendedName>
        <fullName evidence="3">CCHC-type domain-containing protein</fullName>
    </recommendedName>
</protein>
<dbReference type="Proteomes" id="UP001590951">
    <property type="component" value="Unassembled WGS sequence"/>
</dbReference>
<evidence type="ECO:0000313" key="5">
    <source>
        <dbReference type="Proteomes" id="UP001590951"/>
    </source>
</evidence>
<evidence type="ECO:0000256" key="2">
    <source>
        <dbReference type="SAM" id="MobiDB-lite"/>
    </source>
</evidence>
<keyword evidence="1" id="KW-0863">Zinc-finger</keyword>
<feature type="region of interest" description="Disordered" evidence="2">
    <location>
        <begin position="1"/>
        <end position="29"/>
    </location>
</feature>
<feature type="domain" description="CCHC-type" evidence="3">
    <location>
        <begin position="335"/>
        <end position="348"/>
    </location>
</feature>
<evidence type="ECO:0000313" key="4">
    <source>
        <dbReference type="EMBL" id="KAL2056872.1"/>
    </source>
</evidence>
<dbReference type="PANTHER" id="PTHR23002">
    <property type="entry name" value="ZINC FINGER CCHC DOMAIN CONTAINING PROTEIN"/>
    <property type="match status" value="1"/>
</dbReference>
<feature type="domain" description="CCHC-type" evidence="3">
    <location>
        <begin position="287"/>
        <end position="301"/>
    </location>
</feature>
<organism evidence="4 5">
    <name type="scientific">Lepraria finkii</name>
    <dbReference type="NCBI Taxonomy" id="1340010"/>
    <lineage>
        <taxon>Eukaryota</taxon>
        <taxon>Fungi</taxon>
        <taxon>Dikarya</taxon>
        <taxon>Ascomycota</taxon>
        <taxon>Pezizomycotina</taxon>
        <taxon>Lecanoromycetes</taxon>
        <taxon>OSLEUM clade</taxon>
        <taxon>Lecanoromycetidae</taxon>
        <taxon>Lecanorales</taxon>
        <taxon>Lecanorineae</taxon>
        <taxon>Stereocaulaceae</taxon>
        <taxon>Lepraria</taxon>
    </lineage>
</organism>
<feature type="compositionally biased region" description="Low complexity" evidence="2">
    <location>
        <begin position="464"/>
        <end position="477"/>
    </location>
</feature>
<feature type="domain" description="CCHC-type" evidence="3">
    <location>
        <begin position="380"/>
        <end position="395"/>
    </location>
</feature>
<dbReference type="InterPro" id="IPR001878">
    <property type="entry name" value="Znf_CCHC"/>
</dbReference>
<dbReference type="SUPFAM" id="SSF57756">
    <property type="entry name" value="Retrovirus zinc finger-like domains"/>
    <property type="match status" value="5"/>
</dbReference>
<dbReference type="PROSITE" id="PS50158">
    <property type="entry name" value="ZF_CCHC"/>
    <property type="match status" value="9"/>
</dbReference>
<dbReference type="InterPro" id="IPR051714">
    <property type="entry name" value="Znf_CCHC_NABP"/>
</dbReference>
<sequence>MSWNDTAGGDWNGGGETTDNWNDGGDTNAIANRDAGGGFGGNFTCRKCGKAGHKARECPTDPEGPGKCFNCGEDGHNKADCSNPRVFTGTCRICDKQGHPAAECPDKPPVKCFNCKEEGHQASECKERRVFDKSGIADMSPDDAWTALQKADQDRDLDDFRVAFKVYGKAVPDVTYDDLERAFRLNNFNVYLIATEKELPKTHTYVNLQGELDKTYQVGFYFSDKPKRETQKSGWPENAEENIERLKNAGMPMDRGIPKCTRCDELGHTSRGCPEEAAENPNKVEIKCVNCEGIGHRARDCTVPRKDKFACHNCKQSGHTSAECTEPRSAEGIECRKCNETGHFSKDCLTRGGIACHNCGEEGHMSKECDKPRNPATVTCRNCEEMGHFSRECPKPRDYSKVRCQKCSEMGHTKVRCKNPAAEGDGGFGDGGFDAPAGGDSFNAPGAENGYNWESGGGSGGETWGVAPAATAAAGGW</sequence>
<dbReference type="Pfam" id="PF00098">
    <property type="entry name" value="zf-CCHC"/>
    <property type="match status" value="8"/>
</dbReference>
<gene>
    <name evidence="4" type="ORF">ABVK25_002611</name>
</gene>
<keyword evidence="5" id="KW-1185">Reference proteome</keyword>
<reference evidence="4 5" key="1">
    <citation type="submission" date="2024-09" db="EMBL/GenBank/DDBJ databases">
        <title>Rethinking Asexuality: The Enigmatic Case of Functional Sexual Genes in Lepraria (Stereocaulaceae).</title>
        <authorList>
            <person name="Doellman M."/>
            <person name="Sun Y."/>
            <person name="Barcenas-Pena A."/>
            <person name="Lumbsch H.T."/>
            <person name="Grewe F."/>
        </authorList>
    </citation>
    <scope>NUCLEOTIDE SEQUENCE [LARGE SCALE GENOMIC DNA]</scope>
    <source>
        <strain evidence="4 5">Grewe 0041</strain>
    </source>
</reference>
<keyword evidence="1" id="KW-0479">Metal-binding</keyword>